<keyword evidence="1" id="KW-0106">Calcium</keyword>
<dbReference type="Pfam" id="PF00353">
    <property type="entry name" value="HemolysinCabind"/>
    <property type="match status" value="1"/>
</dbReference>
<dbReference type="EMBL" id="QORL01000020">
    <property type="protein sequence ID" value="TFF75731.1"/>
    <property type="molecule type" value="Genomic_DNA"/>
</dbReference>
<evidence type="ECO:0000313" key="4">
    <source>
        <dbReference type="Proteomes" id="UP000297720"/>
    </source>
</evidence>
<evidence type="ECO:0000256" key="1">
    <source>
        <dbReference type="ARBA" id="ARBA00022837"/>
    </source>
</evidence>
<dbReference type="GO" id="GO:0005509">
    <property type="term" value="F:calcium ion binding"/>
    <property type="evidence" value="ECO:0007669"/>
    <property type="project" value="InterPro"/>
</dbReference>
<dbReference type="InterPro" id="IPR019960">
    <property type="entry name" value="T1SS_VCA0849"/>
</dbReference>
<dbReference type="NCBIfam" id="TIGR03661">
    <property type="entry name" value="T1SS_VCA0849"/>
    <property type="match status" value="1"/>
</dbReference>
<gene>
    <name evidence="2" type="ORF">DRM93_10430</name>
    <name evidence="3" type="ORF">DRM94_10430</name>
</gene>
<dbReference type="OrthoDB" id="9813456at2"/>
<dbReference type="Proteomes" id="UP000297720">
    <property type="component" value="Unassembled WGS sequence"/>
</dbReference>
<organism evidence="3 5">
    <name type="scientific">Aeromonas taiwanensis</name>
    <dbReference type="NCBI Taxonomy" id="633417"/>
    <lineage>
        <taxon>Bacteria</taxon>
        <taxon>Pseudomonadati</taxon>
        <taxon>Pseudomonadota</taxon>
        <taxon>Gammaproteobacteria</taxon>
        <taxon>Aeromonadales</taxon>
        <taxon>Aeromonadaceae</taxon>
        <taxon>Aeromonas</taxon>
    </lineage>
</organism>
<dbReference type="Proteomes" id="UP000297914">
    <property type="component" value="Unassembled WGS sequence"/>
</dbReference>
<dbReference type="RefSeq" id="WP_134695744.1">
    <property type="nucleotide sequence ID" value="NZ_QORJ01000017.1"/>
</dbReference>
<dbReference type="EMBL" id="QORK01000020">
    <property type="protein sequence ID" value="TFF80193.1"/>
    <property type="molecule type" value="Genomic_DNA"/>
</dbReference>
<dbReference type="InterPro" id="IPR011049">
    <property type="entry name" value="Serralysin-like_metalloprot_C"/>
</dbReference>
<comment type="caution">
    <text evidence="3">The sequence shown here is derived from an EMBL/GenBank/DDBJ whole genome shotgun (WGS) entry which is preliminary data.</text>
</comment>
<dbReference type="Gene3D" id="2.150.10.10">
    <property type="entry name" value="Serralysin-like metalloprotease, C-terminal"/>
    <property type="match status" value="2"/>
</dbReference>
<name>A0A5F0KAN1_9GAMM</name>
<proteinExistence type="predicted"/>
<dbReference type="SUPFAM" id="SSF51120">
    <property type="entry name" value="beta-Roll"/>
    <property type="match status" value="2"/>
</dbReference>
<accession>A0A5F0KAN1</accession>
<dbReference type="AlphaFoldDB" id="A0A5F0KAN1"/>
<dbReference type="InterPro" id="IPR001343">
    <property type="entry name" value="Hemolysn_Ca-bd"/>
</dbReference>
<dbReference type="PROSITE" id="PS00330">
    <property type="entry name" value="HEMOLYSIN_CALCIUM"/>
    <property type="match status" value="1"/>
</dbReference>
<evidence type="ECO:0000313" key="3">
    <source>
        <dbReference type="EMBL" id="TFF80193.1"/>
    </source>
</evidence>
<reference evidence="3 5" key="1">
    <citation type="submission" date="2018-06" db="EMBL/GenBank/DDBJ databases">
        <title>Occurrence of a novel blaKPC-2- and qnrS2- harbouring IncP6 plasmid from Aeromonas taiwanensis isolates recovered from the river sediments.</title>
        <authorList>
            <person name="Zheng B."/>
            <person name="Yu X."/>
            <person name="Xiao Y."/>
        </authorList>
    </citation>
    <scope>NUCLEOTIDE SEQUENCE [LARGE SCALE GENOMIC DNA]</scope>
    <source>
        <strain evidence="2 4">1713</strain>
        <strain evidence="3 5">198</strain>
    </source>
</reference>
<sequence>MSVKISGVPSGWTINGGNENGDGTWSVLTEDPSTLTVTTPADFAGALVLDVNMSWANADGSTGSAYIADNVEAYAPGSPIFALSQDDNLTGSSGADQFVFAQPIGDNVIYNFDVANDRLDLIGFTGVTSMANVQISNDADGNAVISIGEGQSITIKGVDGALLGEANFEFNVDPVTRNGDTLTIDDGAIMPFGGSLINEGIIALGSHDSGASLEILFRGASLSGGGQLVLSDNDHNALFGGSADTALFNIDNSIRGAGQLGAGQLILNNAGSILADGSHALVIDTGDELIVNSGILTATGTGGLVIDSGLDNSGLLWANGGNVTLNAAVSGTGHALISGMATLAYAATSSLDTRFAEEGDGTLKLAQAAYFTGTVSGFNAGDKLELADLGNATISYVSNATASGGVLTIDDGTHLSEIQLQGTYTAAGFQMAQEQDGGTTVSYHTILADQILSGTDGDDGLVGGDGNDTLNGLAGSDVLVGGAGSDTFAFSHEGGLDTILDFNSASLAQGGDVLDLRDLFQDASGSDLSDYLAVREEDGSTIISVDRDGATGEAGFQDLVMLQGTTGLHLDELQQQGNLLTHG</sequence>
<dbReference type="InterPro" id="IPR018511">
    <property type="entry name" value="Hemolysin-typ_Ca-bd_CS"/>
</dbReference>
<keyword evidence="4" id="KW-1185">Reference proteome</keyword>
<evidence type="ECO:0000313" key="5">
    <source>
        <dbReference type="Proteomes" id="UP000297914"/>
    </source>
</evidence>
<evidence type="ECO:0000313" key="2">
    <source>
        <dbReference type="EMBL" id="TFF75731.1"/>
    </source>
</evidence>
<protein>
    <submittedName>
        <fullName evidence="3">Type I secretion C-terminal target domain-containing protein</fullName>
    </submittedName>
</protein>
<dbReference type="PRINTS" id="PR00313">
    <property type="entry name" value="CABNDNGRPT"/>
</dbReference>